<gene>
    <name evidence="1" type="ORF">GXP67_14615</name>
</gene>
<name>A0A6C0GJH0_9BACT</name>
<dbReference type="Gene3D" id="3.40.50.2300">
    <property type="match status" value="1"/>
</dbReference>
<reference evidence="1 2" key="1">
    <citation type="submission" date="2020-01" db="EMBL/GenBank/DDBJ databases">
        <authorList>
            <person name="Kim M.K."/>
        </authorList>
    </citation>
    <scope>NUCLEOTIDE SEQUENCE [LARGE SCALE GENOMIC DNA]</scope>
    <source>
        <strain evidence="1 2">172606-1</strain>
    </source>
</reference>
<proteinExistence type="predicted"/>
<accession>A0A6C0GJH0</accession>
<protein>
    <submittedName>
        <fullName evidence="1">Protein-tyrosine-phosphatase</fullName>
    </submittedName>
</protein>
<sequence length="114" mass="13509">MDTKPHVLVVCGRNKRRSRTAEYIFKNDMRFIIRSVGLSPRSERQLREEDLSWADLVLVMEQKQRSRITEAYRQLELPSIEVLYIPDEYEYLDEELIELLTDKINACLQSAYGI</sequence>
<dbReference type="KEGG" id="rhoz:GXP67_14615"/>
<organism evidence="1 2">
    <name type="scientific">Rhodocytophaga rosea</name>
    <dbReference type="NCBI Taxonomy" id="2704465"/>
    <lineage>
        <taxon>Bacteria</taxon>
        <taxon>Pseudomonadati</taxon>
        <taxon>Bacteroidota</taxon>
        <taxon>Cytophagia</taxon>
        <taxon>Cytophagales</taxon>
        <taxon>Rhodocytophagaceae</taxon>
        <taxon>Rhodocytophaga</taxon>
    </lineage>
</organism>
<evidence type="ECO:0000313" key="1">
    <source>
        <dbReference type="EMBL" id="QHT67780.1"/>
    </source>
</evidence>
<dbReference type="SUPFAM" id="SSF52788">
    <property type="entry name" value="Phosphotyrosine protein phosphatases I"/>
    <property type="match status" value="1"/>
</dbReference>
<dbReference type="EMBL" id="CP048222">
    <property type="protein sequence ID" value="QHT67780.1"/>
    <property type="molecule type" value="Genomic_DNA"/>
</dbReference>
<dbReference type="AlphaFoldDB" id="A0A6C0GJH0"/>
<dbReference type="InterPro" id="IPR036196">
    <property type="entry name" value="Ptyr_pPase_sf"/>
</dbReference>
<dbReference type="InterPro" id="IPR016919">
    <property type="entry name" value="UCP029416_PTP"/>
</dbReference>
<evidence type="ECO:0000313" key="2">
    <source>
        <dbReference type="Proteomes" id="UP000480178"/>
    </source>
</evidence>
<dbReference type="PIRSF" id="PIRSF029416">
    <property type="entry name" value="UCP029416_PTP"/>
    <property type="match status" value="1"/>
</dbReference>
<keyword evidence="2" id="KW-1185">Reference proteome</keyword>
<dbReference type="Proteomes" id="UP000480178">
    <property type="component" value="Chromosome"/>
</dbReference>
<dbReference type="RefSeq" id="WP_162443802.1">
    <property type="nucleotide sequence ID" value="NZ_CP048222.1"/>
</dbReference>